<organism evidence="4">
    <name type="scientific">Taenia asiatica</name>
    <name type="common">Asian tapeworm</name>
    <dbReference type="NCBI Taxonomy" id="60517"/>
    <lineage>
        <taxon>Eukaryota</taxon>
        <taxon>Metazoa</taxon>
        <taxon>Spiralia</taxon>
        <taxon>Lophotrochozoa</taxon>
        <taxon>Platyhelminthes</taxon>
        <taxon>Cestoda</taxon>
        <taxon>Eucestoda</taxon>
        <taxon>Cyclophyllidea</taxon>
        <taxon>Taeniidae</taxon>
        <taxon>Taenia</taxon>
    </lineage>
</organism>
<name>A0A0R3VYR0_TAEAS</name>
<dbReference type="Proteomes" id="UP000282613">
    <property type="component" value="Unassembled WGS sequence"/>
</dbReference>
<dbReference type="SUPFAM" id="SSF55797">
    <property type="entry name" value="PR-1-like"/>
    <property type="match status" value="1"/>
</dbReference>
<accession>A0A0R3VYR0</accession>
<proteinExistence type="predicted"/>
<reference evidence="2 3" key="2">
    <citation type="submission" date="2018-11" db="EMBL/GenBank/DDBJ databases">
        <authorList>
            <consortium name="Pathogen Informatics"/>
        </authorList>
    </citation>
    <scope>NUCLEOTIDE SEQUENCE [LARGE SCALE GENOMIC DNA]</scope>
</reference>
<dbReference type="InterPro" id="IPR001283">
    <property type="entry name" value="CRISP-related"/>
</dbReference>
<evidence type="ECO:0000313" key="2">
    <source>
        <dbReference type="EMBL" id="VDK25516.1"/>
    </source>
</evidence>
<dbReference type="WBParaSite" id="TASK_0000255401-mRNA-1">
    <property type="protein sequence ID" value="TASK_0000255401-mRNA-1"/>
    <property type="gene ID" value="TASK_0000255401"/>
</dbReference>
<dbReference type="InterPro" id="IPR035940">
    <property type="entry name" value="CAP_sf"/>
</dbReference>
<gene>
    <name evidence="2" type="ORF">TASK_LOCUS2555</name>
</gene>
<sequence>MANKWWNESYDFNYEKNVCEAPMCGYYLQMVWGNTEKIGCAVQRCEKVQRGPQTPCYLLTCAYTPPIINVIPYAKGESCSACPNGTTSCKQINEQMRVSIPVSTYTP</sequence>
<protein>
    <submittedName>
        <fullName evidence="4">SCP domain-containing protein</fullName>
    </submittedName>
</protein>
<dbReference type="EMBL" id="UYRS01002027">
    <property type="protein sequence ID" value="VDK25516.1"/>
    <property type="molecule type" value="Genomic_DNA"/>
</dbReference>
<evidence type="ECO:0000313" key="4">
    <source>
        <dbReference type="WBParaSite" id="TASK_0000255401-mRNA-1"/>
    </source>
</evidence>
<dbReference type="PANTHER" id="PTHR10334">
    <property type="entry name" value="CYSTEINE-RICH SECRETORY PROTEIN-RELATED"/>
    <property type="match status" value="1"/>
</dbReference>
<reference evidence="4" key="1">
    <citation type="submission" date="2017-02" db="UniProtKB">
        <authorList>
            <consortium name="WormBaseParasite"/>
        </authorList>
    </citation>
    <scope>IDENTIFICATION</scope>
</reference>
<evidence type="ECO:0000313" key="3">
    <source>
        <dbReference type="Proteomes" id="UP000282613"/>
    </source>
</evidence>
<feature type="domain" description="SCP" evidence="1">
    <location>
        <begin position="2"/>
        <end position="63"/>
    </location>
</feature>
<keyword evidence="3" id="KW-1185">Reference proteome</keyword>
<dbReference type="Pfam" id="PF00188">
    <property type="entry name" value="CAP"/>
    <property type="match status" value="1"/>
</dbReference>
<dbReference type="OrthoDB" id="43654at2759"/>
<dbReference type="InterPro" id="IPR014044">
    <property type="entry name" value="CAP_dom"/>
</dbReference>
<evidence type="ECO:0000259" key="1">
    <source>
        <dbReference type="Pfam" id="PF00188"/>
    </source>
</evidence>
<dbReference type="AlphaFoldDB" id="A0A0R3VYR0"/>
<dbReference type="Gene3D" id="3.40.33.10">
    <property type="entry name" value="CAP"/>
    <property type="match status" value="1"/>
</dbReference>